<dbReference type="AlphaFoldDB" id="A0A8J2L1N4"/>
<reference evidence="1" key="1">
    <citation type="submission" date="2021-06" db="EMBL/GenBank/DDBJ databases">
        <authorList>
            <person name="Hodson N. C."/>
            <person name="Mongue J. A."/>
            <person name="Jaron S. K."/>
        </authorList>
    </citation>
    <scope>NUCLEOTIDE SEQUENCE</scope>
</reference>
<evidence type="ECO:0000313" key="2">
    <source>
        <dbReference type="Proteomes" id="UP000708208"/>
    </source>
</evidence>
<comment type="caution">
    <text evidence="1">The sequence shown here is derived from an EMBL/GenBank/DDBJ whole genome shotgun (WGS) entry which is preliminary data.</text>
</comment>
<sequence>MTNKLLQCATSSVRVYVKLNFLNFDFWILYSKVAETLQNAFQASREPQMPQISGTKPASSAVFATSFLTLPTAPNMKEKSTARTVTEGNSDPKDMALAVEQVVCRWMLVSILATLKVSAISPSILITVLERPTTKNCQPNQPYTLLLHAHLLYPPLSSSSKS</sequence>
<proteinExistence type="predicted"/>
<dbReference type="Proteomes" id="UP000708208">
    <property type="component" value="Unassembled WGS sequence"/>
</dbReference>
<protein>
    <submittedName>
        <fullName evidence="1">Uncharacterized protein</fullName>
    </submittedName>
</protein>
<dbReference type="EMBL" id="CAJVCH010308310">
    <property type="protein sequence ID" value="CAG7785973.1"/>
    <property type="molecule type" value="Genomic_DNA"/>
</dbReference>
<keyword evidence="2" id="KW-1185">Reference proteome</keyword>
<evidence type="ECO:0000313" key="1">
    <source>
        <dbReference type="EMBL" id="CAG7785973.1"/>
    </source>
</evidence>
<name>A0A8J2L1N4_9HEXA</name>
<organism evidence="1 2">
    <name type="scientific">Allacma fusca</name>
    <dbReference type="NCBI Taxonomy" id="39272"/>
    <lineage>
        <taxon>Eukaryota</taxon>
        <taxon>Metazoa</taxon>
        <taxon>Ecdysozoa</taxon>
        <taxon>Arthropoda</taxon>
        <taxon>Hexapoda</taxon>
        <taxon>Collembola</taxon>
        <taxon>Symphypleona</taxon>
        <taxon>Sminthuridae</taxon>
        <taxon>Allacma</taxon>
    </lineage>
</organism>
<accession>A0A8J2L1N4</accession>
<gene>
    <name evidence="1" type="ORF">AFUS01_LOCUS24565</name>
</gene>